<reference evidence="1 2" key="1">
    <citation type="submission" date="2016-01" db="EMBL/GenBank/DDBJ databases">
        <title>The new phylogeny of the genus Mycobacterium.</title>
        <authorList>
            <person name="Tarcisio F."/>
            <person name="Conor M."/>
            <person name="Antonella G."/>
            <person name="Elisabetta G."/>
            <person name="Giulia F.S."/>
            <person name="Sara T."/>
            <person name="Anna F."/>
            <person name="Clotilde B."/>
            <person name="Roberto B."/>
            <person name="Veronica D.S."/>
            <person name="Fabio R."/>
            <person name="Monica P."/>
            <person name="Olivier J."/>
            <person name="Enrico T."/>
            <person name="Nicola S."/>
        </authorList>
    </citation>
    <scope>NUCLEOTIDE SEQUENCE [LARGE SCALE GENOMIC DNA]</scope>
    <source>
        <strain evidence="1 2">DSM 44572</strain>
    </source>
</reference>
<name>A0A1X1YYI2_9MYCO</name>
<dbReference type="RefSeq" id="WP_085081434.1">
    <property type="nucleotide sequence ID" value="NZ_JACKRZ010000289.1"/>
</dbReference>
<proteinExistence type="predicted"/>
<dbReference type="EMBL" id="LQPJ01000157">
    <property type="protein sequence ID" value="ORW16031.1"/>
    <property type="molecule type" value="Genomic_DNA"/>
</dbReference>
<evidence type="ECO:0000313" key="2">
    <source>
        <dbReference type="Proteomes" id="UP000193529"/>
    </source>
</evidence>
<organism evidence="1 2">
    <name type="scientific">Mycobacterium palustre</name>
    <dbReference type="NCBI Taxonomy" id="153971"/>
    <lineage>
        <taxon>Bacteria</taxon>
        <taxon>Bacillati</taxon>
        <taxon>Actinomycetota</taxon>
        <taxon>Actinomycetes</taxon>
        <taxon>Mycobacteriales</taxon>
        <taxon>Mycobacteriaceae</taxon>
        <taxon>Mycobacterium</taxon>
        <taxon>Mycobacterium simiae complex</taxon>
    </lineage>
</organism>
<sequence>MLCIAYLTLLKLGDWFIKDDDFQRPKSFDEQLADERAARAHQEALARIRRYNEEAMTDAYVDEQFNNIQRRAAAEAAIKRFKQIPPQ</sequence>
<accession>A0A1X1YYI2</accession>
<protein>
    <submittedName>
        <fullName evidence="1">Uncharacterized protein</fullName>
    </submittedName>
</protein>
<comment type="caution">
    <text evidence="1">The sequence shown here is derived from an EMBL/GenBank/DDBJ whole genome shotgun (WGS) entry which is preliminary data.</text>
</comment>
<dbReference type="Proteomes" id="UP000193529">
    <property type="component" value="Unassembled WGS sequence"/>
</dbReference>
<dbReference type="AlphaFoldDB" id="A0A1X1YYI2"/>
<evidence type="ECO:0000313" key="1">
    <source>
        <dbReference type="EMBL" id="ORW16031.1"/>
    </source>
</evidence>
<keyword evidence="2" id="KW-1185">Reference proteome</keyword>
<gene>
    <name evidence="1" type="ORF">AWC19_23055</name>
</gene>